<dbReference type="Proteomes" id="UP001390339">
    <property type="component" value="Unassembled WGS sequence"/>
</dbReference>
<feature type="transmembrane region" description="Helical" evidence="6">
    <location>
        <begin position="197"/>
        <end position="218"/>
    </location>
</feature>
<evidence type="ECO:0000256" key="6">
    <source>
        <dbReference type="SAM" id="Phobius"/>
    </source>
</evidence>
<proteinExistence type="inferred from homology"/>
<keyword evidence="5 6" id="KW-0472">Membrane</keyword>
<reference evidence="8 9" key="1">
    <citation type="journal article" date="2024" name="IMA Fungus">
        <title>Apiospora arundinis, a panoply of carbohydrate-active enzymes and secondary metabolites.</title>
        <authorList>
            <person name="Sorensen T."/>
            <person name="Petersen C."/>
            <person name="Muurmann A.T."/>
            <person name="Christiansen J.V."/>
            <person name="Brundto M.L."/>
            <person name="Overgaard C.K."/>
            <person name="Boysen A.T."/>
            <person name="Wollenberg R.D."/>
            <person name="Larsen T.O."/>
            <person name="Sorensen J.L."/>
            <person name="Nielsen K.L."/>
            <person name="Sondergaard T.E."/>
        </authorList>
    </citation>
    <scope>NUCLEOTIDE SEQUENCE [LARGE SCALE GENOMIC DNA]</scope>
    <source>
        <strain evidence="8 9">AAU 773</strain>
    </source>
</reference>
<keyword evidence="3 6" id="KW-0812">Transmembrane</keyword>
<dbReference type="PANTHER" id="PTHR22950:SF697">
    <property type="entry name" value="AMINO ACID TRANSPORTER (EUROFUNG)"/>
    <property type="match status" value="1"/>
</dbReference>
<feature type="transmembrane region" description="Helical" evidence="6">
    <location>
        <begin position="389"/>
        <end position="412"/>
    </location>
</feature>
<evidence type="ECO:0000313" key="8">
    <source>
        <dbReference type="EMBL" id="KAK8868273.1"/>
    </source>
</evidence>
<feature type="transmembrane region" description="Helical" evidence="6">
    <location>
        <begin position="245"/>
        <end position="269"/>
    </location>
</feature>
<keyword evidence="4 6" id="KW-1133">Transmembrane helix</keyword>
<feature type="transmembrane region" description="Helical" evidence="6">
    <location>
        <begin position="139"/>
        <end position="161"/>
    </location>
</feature>
<feature type="transmembrane region" description="Helical" evidence="6">
    <location>
        <begin position="323"/>
        <end position="342"/>
    </location>
</feature>
<name>A0ABR2ITW3_9PEZI</name>
<dbReference type="Gene3D" id="1.20.1740.10">
    <property type="entry name" value="Amino acid/polyamine transporter I"/>
    <property type="match status" value="1"/>
</dbReference>
<evidence type="ECO:0000256" key="5">
    <source>
        <dbReference type="ARBA" id="ARBA00023136"/>
    </source>
</evidence>
<comment type="caution">
    <text evidence="8">The sequence shown here is derived from an EMBL/GenBank/DDBJ whole genome shotgun (WGS) entry which is preliminary data.</text>
</comment>
<keyword evidence="9" id="KW-1185">Reference proteome</keyword>
<evidence type="ECO:0000256" key="2">
    <source>
        <dbReference type="ARBA" id="ARBA00008066"/>
    </source>
</evidence>
<protein>
    <submittedName>
        <fullName evidence="8">Amino acid transporter transmembrane</fullName>
    </submittedName>
</protein>
<evidence type="ECO:0000256" key="1">
    <source>
        <dbReference type="ARBA" id="ARBA00004141"/>
    </source>
</evidence>
<organism evidence="8 9">
    <name type="scientific">Apiospora arundinis</name>
    <dbReference type="NCBI Taxonomy" id="335852"/>
    <lineage>
        <taxon>Eukaryota</taxon>
        <taxon>Fungi</taxon>
        <taxon>Dikarya</taxon>
        <taxon>Ascomycota</taxon>
        <taxon>Pezizomycotina</taxon>
        <taxon>Sordariomycetes</taxon>
        <taxon>Xylariomycetidae</taxon>
        <taxon>Amphisphaeriales</taxon>
        <taxon>Apiosporaceae</taxon>
        <taxon>Apiospora</taxon>
    </lineage>
</organism>
<accession>A0ABR2ITW3</accession>
<feature type="domain" description="Amino acid transporter transmembrane" evidence="7">
    <location>
        <begin position="59"/>
        <end position="454"/>
    </location>
</feature>
<feature type="transmembrane region" description="Helical" evidence="6">
    <location>
        <begin position="173"/>
        <end position="190"/>
    </location>
</feature>
<evidence type="ECO:0000256" key="4">
    <source>
        <dbReference type="ARBA" id="ARBA00022989"/>
    </source>
</evidence>
<dbReference type="EMBL" id="JAPCWZ010000004">
    <property type="protein sequence ID" value="KAK8868273.1"/>
    <property type="molecule type" value="Genomic_DNA"/>
</dbReference>
<dbReference type="PANTHER" id="PTHR22950">
    <property type="entry name" value="AMINO ACID TRANSPORTER"/>
    <property type="match status" value="1"/>
</dbReference>
<comment type="subcellular location">
    <subcellularLocation>
        <location evidence="1">Membrane</location>
        <topology evidence="1">Multi-pass membrane protein</topology>
    </subcellularLocation>
</comment>
<comment type="similarity">
    <text evidence="2">Belongs to the amino acid/polyamine transporter 2 family.</text>
</comment>
<evidence type="ECO:0000259" key="7">
    <source>
        <dbReference type="Pfam" id="PF01490"/>
    </source>
</evidence>
<feature type="transmembrane region" description="Helical" evidence="6">
    <location>
        <begin position="363"/>
        <end position="383"/>
    </location>
</feature>
<gene>
    <name evidence="8" type="ORF">PGQ11_006851</name>
</gene>
<evidence type="ECO:0000313" key="9">
    <source>
        <dbReference type="Proteomes" id="UP001390339"/>
    </source>
</evidence>
<evidence type="ECO:0000256" key="3">
    <source>
        <dbReference type="ARBA" id="ARBA00022692"/>
    </source>
</evidence>
<sequence>MILSIMDLKKHGVEGDVTDTKVVTEGPNHQALGLTAASEVELESHEVFKKNVDGVEFRTVGWPRATVIFLKIIFSTGILSIPTALYALGAVGGTLSLVAWQAVNTYCAIIQGNFRNRHPECHSIVDMAQTLGGFWLKELVGFIFLIAYILVTGSGIIGLSVAFNALSNHAFCTVWWALISTAIITACALIRTLKNMGWVTFADFISLFVAIFIVTVGVTTRDRPAAAPQTGDFELGFVAINHPTFVAGMTATATIFISSSGSSAFLPVISEMRKPRDFKKSVLMCMAIVLSCYLSFAVVVYAWCGKWVSNPALGSAGDLVKKISYGIALVGLIASGAINQHIAAKYVFVRVLRNSRHLQSNTMTHWVTWVGITVTIGGIAFILAESITIFNYILALAGSICFAPMALIMPGFLYLHDFAAYRKGTLLQKTKWILHICLILLGIFVTVCGTYATIVSIKESYNNGEIGAAFSCADNSGTVAG</sequence>
<dbReference type="InterPro" id="IPR013057">
    <property type="entry name" value="AA_transpt_TM"/>
</dbReference>
<dbReference type="Pfam" id="PF01490">
    <property type="entry name" value="Aa_trans"/>
    <property type="match status" value="1"/>
</dbReference>
<feature type="transmembrane region" description="Helical" evidence="6">
    <location>
        <begin position="281"/>
        <end position="303"/>
    </location>
</feature>
<feature type="transmembrane region" description="Helical" evidence="6">
    <location>
        <begin position="432"/>
        <end position="454"/>
    </location>
</feature>